<dbReference type="Proteomes" id="UP000284472">
    <property type="component" value="Unassembled WGS sequence"/>
</dbReference>
<accession>A0A412BQT8</accession>
<reference evidence="4 5" key="1">
    <citation type="submission" date="2018-08" db="EMBL/GenBank/DDBJ databases">
        <title>A genome reference for cultivated species of the human gut microbiota.</title>
        <authorList>
            <person name="Zou Y."/>
            <person name="Xue W."/>
            <person name="Luo G."/>
        </authorList>
    </citation>
    <scope>NUCLEOTIDE SEQUENCE [LARGE SCALE GENOMIC DNA]</scope>
    <source>
        <strain evidence="1 6">AF27-4BH</strain>
        <strain evidence="3 4">AM21-18</strain>
        <strain evidence="2 5">AM32-6</strain>
    </source>
</reference>
<evidence type="ECO:0000313" key="1">
    <source>
        <dbReference type="EMBL" id="RGQ59984.1"/>
    </source>
</evidence>
<evidence type="ECO:0000313" key="4">
    <source>
        <dbReference type="Proteomes" id="UP000283981"/>
    </source>
</evidence>
<sequence length="63" mass="7856">MTDEERVLSCQREIRRLRSVVREYEEERRLFLAWLETESKIPSENQAGLKRVKQYWDTYLHQR</sequence>
<dbReference type="RefSeq" id="WP_118014356.1">
    <property type="nucleotide sequence ID" value="NZ_BAABXJ010000003.1"/>
</dbReference>
<dbReference type="Proteomes" id="UP000283981">
    <property type="component" value="Unassembled WGS sequence"/>
</dbReference>
<evidence type="ECO:0000313" key="5">
    <source>
        <dbReference type="Proteomes" id="UP000284472"/>
    </source>
</evidence>
<dbReference type="Proteomes" id="UP000286137">
    <property type="component" value="Unassembled WGS sequence"/>
</dbReference>
<protein>
    <submittedName>
        <fullName evidence="1">Uncharacterized protein</fullName>
    </submittedName>
</protein>
<evidence type="ECO:0000313" key="3">
    <source>
        <dbReference type="EMBL" id="RHG79586.1"/>
    </source>
</evidence>
<proteinExistence type="predicted"/>
<comment type="caution">
    <text evidence="1">The sequence shown here is derived from an EMBL/GenBank/DDBJ whole genome shotgun (WGS) entry which is preliminary data.</text>
</comment>
<dbReference type="EMBL" id="QRIS01000037">
    <property type="protein sequence ID" value="RHG79586.1"/>
    <property type="molecule type" value="Genomic_DNA"/>
</dbReference>
<evidence type="ECO:0000313" key="2">
    <source>
        <dbReference type="EMBL" id="RHD06981.1"/>
    </source>
</evidence>
<organism evidence="1 6">
    <name type="scientific">Mediterraneibacter gnavus</name>
    <name type="common">Ruminococcus gnavus</name>
    <dbReference type="NCBI Taxonomy" id="33038"/>
    <lineage>
        <taxon>Bacteria</taxon>
        <taxon>Bacillati</taxon>
        <taxon>Bacillota</taxon>
        <taxon>Clostridia</taxon>
        <taxon>Lachnospirales</taxon>
        <taxon>Lachnospiraceae</taxon>
        <taxon>Mediterraneibacter</taxon>
    </lineage>
</organism>
<name>A0A412BQT8_MEDGN</name>
<dbReference type="EMBL" id="QSIR01000009">
    <property type="protein sequence ID" value="RHD06981.1"/>
    <property type="molecule type" value="Genomic_DNA"/>
</dbReference>
<dbReference type="EMBL" id="QRTJ01000053">
    <property type="protein sequence ID" value="RGQ59984.1"/>
    <property type="molecule type" value="Genomic_DNA"/>
</dbReference>
<dbReference type="AlphaFoldDB" id="A0A412BQT8"/>
<evidence type="ECO:0000313" key="6">
    <source>
        <dbReference type="Proteomes" id="UP000286137"/>
    </source>
</evidence>
<gene>
    <name evidence="3" type="ORF">DW243_15990</name>
    <name evidence="2" type="ORF">DW812_07655</name>
    <name evidence="1" type="ORF">DWY88_16335</name>
</gene>